<protein>
    <submittedName>
        <fullName evidence="2">SMI1/KNR4 family protein</fullName>
    </submittedName>
</protein>
<dbReference type="Gene3D" id="3.40.1580.10">
    <property type="entry name" value="SMI1/KNR4-like"/>
    <property type="match status" value="1"/>
</dbReference>
<dbReference type="SMART" id="SM00860">
    <property type="entry name" value="SMI1_KNR4"/>
    <property type="match status" value="1"/>
</dbReference>
<accession>A0ABW9I7S9</accession>
<dbReference type="RefSeq" id="WP_409123950.1">
    <property type="nucleotide sequence ID" value="NZ_JBJVNI010000036.1"/>
</dbReference>
<gene>
    <name evidence="2" type="ORF">ACKI18_43275</name>
</gene>
<dbReference type="InterPro" id="IPR018958">
    <property type="entry name" value="Knr4/Smi1-like_dom"/>
</dbReference>
<organism evidence="2 3">
    <name type="scientific">Streptomyces niveiscabiei</name>
    <dbReference type="NCBI Taxonomy" id="164115"/>
    <lineage>
        <taxon>Bacteria</taxon>
        <taxon>Bacillati</taxon>
        <taxon>Actinomycetota</taxon>
        <taxon>Actinomycetes</taxon>
        <taxon>Kitasatosporales</taxon>
        <taxon>Streptomycetaceae</taxon>
        <taxon>Streptomyces</taxon>
    </lineage>
</organism>
<dbReference type="EMBL" id="JBJVNI010000036">
    <property type="protein sequence ID" value="MFM9615495.1"/>
    <property type="molecule type" value="Genomic_DNA"/>
</dbReference>
<dbReference type="Pfam" id="PF14568">
    <property type="entry name" value="SUKH_6"/>
    <property type="match status" value="1"/>
</dbReference>
<evidence type="ECO:0000259" key="1">
    <source>
        <dbReference type="SMART" id="SM00860"/>
    </source>
</evidence>
<reference evidence="2 3" key="1">
    <citation type="submission" date="2024-12" db="EMBL/GenBank/DDBJ databases">
        <title>Forecasting of Potato common scab and diversities of Pathogenic streptomyces spp. in china.</title>
        <authorList>
            <person name="Handique U."/>
            <person name="Wu J."/>
        </authorList>
    </citation>
    <scope>NUCLEOTIDE SEQUENCE [LARGE SCALE GENOMIC DNA]</scope>
    <source>
        <strain evidence="2 3">ZRIMU1530</strain>
    </source>
</reference>
<name>A0ABW9I7S9_9ACTN</name>
<evidence type="ECO:0000313" key="3">
    <source>
        <dbReference type="Proteomes" id="UP001631957"/>
    </source>
</evidence>
<comment type="caution">
    <text evidence="2">The sequence shown here is derived from an EMBL/GenBank/DDBJ whole genome shotgun (WGS) entry which is preliminary data.</text>
</comment>
<sequence length="179" mass="20253">MSHPDLERLRELLPVPPSGGDAVGWEEIERTTHLVLPADYRAFVEEYGGGVINEYLSVNTPPVLDSPYGDLLDKLDITLSDREQQELRTFLSVSDLPPLLPFADTASGDVAFWLREGSPDDWRVVVFRRQSSYGAARWTAFHGGMVPFCIAVLADELDPFSERLSTGERHEFESWHKEY</sequence>
<feature type="domain" description="Knr4/Smi1-like" evidence="1">
    <location>
        <begin position="19"/>
        <end position="178"/>
    </location>
</feature>
<dbReference type="Proteomes" id="UP001631957">
    <property type="component" value="Unassembled WGS sequence"/>
</dbReference>
<evidence type="ECO:0000313" key="2">
    <source>
        <dbReference type="EMBL" id="MFM9615495.1"/>
    </source>
</evidence>
<keyword evidence="3" id="KW-1185">Reference proteome</keyword>
<dbReference type="InterPro" id="IPR037883">
    <property type="entry name" value="Knr4/Smi1-like_sf"/>
</dbReference>
<proteinExistence type="predicted"/>
<dbReference type="SUPFAM" id="SSF160631">
    <property type="entry name" value="SMI1/KNR4-like"/>
    <property type="match status" value="1"/>
</dbReference>